<dbReference type="PROSITE" id="PS51025">
    <property type="entry name" value="PWI"/>
    <property type="match status" value="1"/>
</dbReference>
<feature type="compositionally biased region" description="Basic residues" evidence="2">
    <location>
        <begin position="252"/>
        <end position="266"/>
    </location>
</feature>
<reference evidence="4" key="2">
    <citation type="submission" date="2023-06" db="EMBL/GenBank/DDBJ databases">
        <authorList>
            <person name="Ma L."/>
            <person name="Liu K.-W."/>
            <person name="Li Z."/>
            <person name="Hsiao Y.-Y."/>
            <person name="Qi Y."/>
            <person name="Fu T."/>
            <person name="Tang G."/>
            <person name="Zhang D."/>
            <person name="Sun W.-H."/>
            <person name="Liu D.-K."/>
            <person name="Li Y."/>
            <person name="Chen G.-Z."/>
            <person name="Liu X.-D."/>
            <person name="Liao X.-Y."/>
            <person name="Jiang Y.-T."/>
            <person name="Yu X."/>
            <person name="Hao Y."/>
            <person name="Huang J."/>
            <person name="Zhao X.-W."/>
            <person name="Ke S."/>
            <person name="Chen Y.-Y."/>
            <person name="Wu W.-L."/>
            <person name="Hsu J.-L."/>
            <person name="Lin Y.-F."/>
            <person name="Huang M.-D."/>
            <person name="Li C.-Y."/>
            <person name="Huang L."/>
            <person name="Wang Z.-W."/>
            <person name="Zhao X."/>
            <person name="Zhong W.-Y."/>
            <person name="Peng D.-H."/>
            <person name="Ahmad S."/>
            <person name="Lan S."/>
            <person name="Zhang J.-S."/>
            <person name="Tsai W.-C."/>
            <person name="Van De Peer Y."/>
            <person name="Liu Z.-J."/>
        </authorList>
    </citation>
    <scope>NUCLEOTIDE SEQUENCE</scope>
    <source>
        <strain evidence="4">CP</strain>
        <tissue evidence="4">Leaves</tissue>
    </source>
</reference>
<gene>
    <name evidence="4" type="ORF">QJS10_CPA03g01693</name>
</gene>
<dbReference type="SUPFAM" id="SSF101233">
    <property type="entry name" value="PWI domain"/>
    <property type="match status" value="1"/>
</dbReference>
<sequence length="881" mass="101659">MSGGFFRGTSFDQDTRFSNKQAKLLKSQKFAPELDHLIDTTKVKMDVIRPWIATRATELLGFEDEVLINFVYGLLDGKEVDGKQIQIQLTGFMEKNTGKFMKELWGLLISAQNNVSGVPQQFLDAKEEETKKKNAEMNRIAQEIQKRREKEARETEEKNKPLDGEVGAPRSSKFSFSSEAVNKHPMLRASSERPKEDREVEKHGARRKNKYSKSPVSNGHSQSPHRRSPSAVRSGSRSFSNSRSYSEEGSHKSRSISKSPRPRRHAVSNERRYRSPPRRSPTPEKRYRSPPRRAISSERRYRSPPRRSVSPRRRRSPRNIRSPSRRRSPHLRRRSPPFTRRRSPSPVRYRSPIRRRSPSPLRHRSPSPLRRRSPVSFRRRSPSPSWHRSPVLGHRRSPSPPRRRSPVPVRRRSISPRHRSPSPVWRRSPTPPRRRSPPPRSPKHLRRSPVLSPRRRTMDSQMSPQQRNRSHSPPSRFHRSLSKDQDSRLNDVESRRYQDDSTSHKTHNKRSPGRSVLESEEGKIAGRGQRKPEYVPSQTTKSLRSPQQDPKDKRAVHSRKSTLSALQEKSPTHSESPPRVRKMKPGDSMRSPSSSESSVKENNARITRHDSPKTSREDDGNSHAREVISLRDGFPDSLTPEASILQEDIEYGPKKLVGESFSQDDARDKQKSDKLHVRGPSSPSNENLQINSKHHYVDEKKRSRSQNELDGYKIEREYKSSRKDTINKVNALGSDSEGHDSHKYQNLKGKHRSPDSQGISSDNDSGSGSEIDRRKEAKRRRKDEKRSRKERRKRRKHEERHRRREERYAAKSKAKSLDIVNSPSGSEKDYDDAEDSGGDFPSRRGSRPTDMEGTASEQKKLEIELRNKALESLRAKKGISQ</sequence>
<accession>A0AAV9F5A9</accession>
<dbReference type="Proteomes" id="UP001180020">
    <property type="component" value="Unassembled WGS sequence"/>
</dbReference>
<feature type="compositionally biased region" description="Basic and acidic residues" evidence="2">
    <location>
        <begin position="695"/>
        <end position="726"/>
    </location>
</feature>
<feature type="compositionally biased region" description="Basic residues" evidence="2">
    <location>
        <begin position="351"/>
        <end position="381"/>
    </location>
</feature>
<keyword evidence="1" id="KW-0507">mRNA processing</keyword>
<feature type="region of interest" description="Disordered" evidence="2">
    <location>
        <begin position="145"/>
        <end position="861"/>
    </location>
</feature>
<dbReference type="SMART" id="SM00311">
    <property type="entry name" value="PWI"/>
    <property type="match status" value="1"/>
</dbReference>
<dbReference type="EMBL" id="JAUJYO010000003">
    <property type="protein sequence ID" value="KAK1320454.1"/>
    <property type="molecule type" value="Genomic_DNA"/>
</dbReference>
<protein>
    <recommendedName>
        <fullName evidence="3">PWI domain-containing protein</fullName>
    </recommendedName>
</protein>
<comment type="caution">
    <text evidence="4">The sequence shown here is derived from an EMBL/GenBank/DDBJ whole genome shotgun (WGS) entry which is preliminary data.</text>
</comment>
<reference evidence="4" key="1">
    <citation type="journal article" date="2023" name="Nat. Commun.">
        <title>Diploid and tetraploid genomes of Acorus and the evolution of monocots.</title>
        <authorList>
            <person name="Ma L."/>
            <person name="Liu K.W."/>
            <person name="Li Z."/>
            <person name="Hsiao Y.Y."/>
            <person name="Qi Y."/>
            <person name="Fu T."/>
            <person name="Tang G.D."/>
            <person name="Zhang D."/>
            <person name="Sun W.H."/>
            <person name="Liu D.K."/>
            <person name="Li Y."/>
            <person name="Chen G.Z."/>
            <person name="Liu X.D."/>
            <person name="Liao X.Y."/>
            <person name="Jiang Y.T."/>
            <person name="Yu X."/>
            <person name="Hao Y."/>
            <person name="Huang J."/>
            <person name="Zhao X.W."/>
            <person name="Ke S."/>
            <person name="Chen Y.Y."/>
            <person name="Wu W.L."/>
            <person name="Hsu J.L."/>
            <person name="Lin Y.F."/>
            <person name="Huang M.D."/>
            <person name="Li C.Y."/>
            <person name="Huang L."/>
            <person name="Wang Z.W."/>
            <person name="Zhao X."/>
            <person name="Zhong W.Y."/>
            <person name="Peng D.H."/>
            <person name="Ahmad S."/>
            <person name="Lan S."/>
            <person name="Zhang J.S."/>
            <person name="Tsai W.C."/>
            <person name="Van de Peer Y."/>
            <person name="Liu Z.J."/>
        </authorList>
    </citation>
    <scope>NUCLEOTIDE SEQUENCE</scope>
    <source>
        <strain evidence="4">CP</strain>
    </source>
</reference>
<feature type="compositionally biased region" description="Basic residues" evidence="2">
    <location>
        <begin position="432"/>
        <end position="447"/>
    </location>
</feature>
<feature type="compositionally biased region" description="Basic residues" evidence="2">
    <location>
        <begin position="393"/>
        <end position="420"/>
    </location>
</feature>
<dbReference type="PANTHER" id="PTHR23148:SF0">
    <property type="entry name" value="SERINE_ARGININE REPETITIVE MATRIX PROTEIN 1"/>
    <property type="match status" value="1"/>
</dbReference>
<dbReference type="InterPro" id="IPR052225">
    <property type="entry name" value="Ser/Arg_repetitive_matrix"/>
</dbReference>
<feature type="compositionally biased region" description="Polar residues" evidence="2">
    <location>
        <begin position="212"/>
        <end position="222"/>
    </location>
</feature>
<keyword evidence="5" id="KW-1185">Reference proteome</keyword>
<feature type="compositionally biased region" description="Polar residues" evidence="2">
    <location>
        <begin position="681"/>
        <end position="691"/>
    </location>
</feature>
<dbReference type="PANTHER" id="PTHR23148">
    <property type="entry name" value="SERINE/ARGININE REGULATED NUCLEAR MATRIX PROTEIN"/>
    <property type="match status" value="1"/>
</dbReference>
<dbReference type="Pfam" id="PF01480">
    <property type="entry name" value="PWI"/>
    <property type="match status" value="1"/>
</dbReference>
<evidence type="ECO:0000256" key="2">
    <source>
        <dbReference type="SAM" id="MobiDB-lite"/>
    </source>
</evidence>
<feature type="compositionally biased region" description="Low complexity" evidence="2">
    <location>
        <begin position="755"/>
        <end position="769"/>
    </location>
</feature>
<dbReference type="InterPro" id="IPR002483">
    <property type="entry name" value="PWI_dom"/>
</dbReference>
<organism evidence="4 5">
    <name type="scientific">Acorus calamus</name>
    <name type="common">Sweet flag</name>
    <dbReference type="NCBI Taxonomy" id="4465"/>
    <lineage>
        <taxon>Eukaryota</taxon>
        <taxon>Viridiplantae</taxon>
        <taxon>Streptophyta</taxon>
        <taxon>Embryophyta</taxon>
        <taxon>Tracheophyta</taxon>
        <taxon>Spermatophyta</taxon>
        <taxon>Magnoliopsida</taxon>
        <taxon>Liliopsida</taxon>
        <taxon>Acoraceae</taxon>
        <taxon>Acorus</taxon>
    </lineage>
</organism>
<feature type="compositionally biased region" description="Basic and acidic residues" evidence="2">
    <location>
        <begin position="145"/>
        <end position="163"/>
    </location>
</feature>
<feature type="compositionally biased region" description="Basic and acidic residues" evidence="2">
    <location>
        <begin position="598"/>
        <end position="629"/>
    </location>
</feature>
<feature type="compositionally biased region" description="Low complexity" evidence="2">
    <location>
        <begin position="588"/>
        <end position="597"/>
    </location>
</feature>
<evidence type="ECO:0000313" key="4">
    <source>
        <dbReference type="EMBL" id="KAK1320454.1"/>
    </source>
</evidence>
<evidence type="ECO:0000256" key="1">
    <source>
        <dbReference type="ARBA" id="ARBA00022664"/>
    </source>
</evidence>
<name>A0AAV9F5A9_ACOCL</name>
<evidence type="ECO:0000313" key="5">
    <source>
        <dbReference type="Proteomes" id="UP001180020"/>
    </source>
</evidence>
<dbReference type="GO" id="GO:0048024">
    <property type="term" value="P:regulation of mRNA splicing, via spliceosome"/>
    <property type="evidence" value="ECO:0007669"/>
    <property type="project" value="TreeGrafter"/>
</dbReference>
<feature type="compositionally biased region" description="Basic residues" evidence="2">
    <location>
        <begin position="776"/>
        <end position="814"/>
    </location>
</feature>
<feature type="domain" description="PWI" evidence="3">
    <location>
        <begin position="27"/>
        <end position="125"/>
    </location>
</feature>
<dbReference type="AlphaFoldDB" id="A0AAV9F5A9"/>
<dbReference type="InterPro" id="IPR036483">
    <property type="entry name" value="PWI_dom_sf"/>
</dbReference>
<dbReference type="GO" id="GO:0005681">
    <property type="term" value="C:spliceosomal complex"/>
    <property type="evidence" value="ECO:0007669"/>
    <property type="project" value="TreeGrafter"/>
</dbReference>
<feature type="compositionally biased region" description="Basic residues" evidence="2">
    <location>
        <begin position="302"/>
        <end position="343"/>
    </location>
</feature>
<feature type="compositionally biased region" description="Polar residues" evidence="2">
    <location>
        <begin position="536"/>
        <end position="548"/>
    </location>
</feature>
<feature type="compositionally biased region" description="Low complexity" evidence="2">
    <location>
        <begin position="229"/>
        <end position="244"/>
    </location>
</feature>
<dbReference type="Gene3D" id="1.20.1390.10">
    <property type="entry name" value="PWI domain"/>
    <property type="match status" value="1"/>
</dbReference>
<feature type="compositionally biased region" description="Basic and acidic residues" evidence="2">
    <location>
        <begin position="481"/>
        <end position="503"/>
    </location>
</feature>
<feature type="compositionally biased region" description="Basic and acidic residues" evidence="2">
    <location>
        <begin position="664"/>
        <end position="676"/>
    </location>
</feature>
<dbReference type="GO" id="GO:0006397">
    <property type="term" value="P:mRNA processing"/>
    <property type="evidence" value="ECO:0007669"/>
    <property type="project" value="UniProtKB-KW"/>
</dbReference>
<evidence type="ECO:0000259" key="3">
    <source>
        <dbReference type="PROSITE" id="PS51025"/>
    </source>
</evidence>
<proteinExistence type="predicted"/>
<dbReference type="GO" id="GO:0003723">
    <property type="term" value="F:RNA binding"/>
    <property type="evidence" value="ECO:0007669"/>
    <property type="project" value="TreeGrafter"/>
</dbReference>
<feature type="compositionally biased region" description="Basic and acidic residues" evidence="2">
    <location>
        <begin position="190"/>
        <end position="203"/>
    </location>
</feature>